<keyword evidence="7" id="KW-1185">Reference proteome</keyword>
<dbReference type="PANTHER" id="PTHR15688:SF1">
    <property type="entry name" value="KINETOCHORE-ASSOCIATED PROTEIN 1"/>
    <property type="match status" value="1"/>
</dbReference>
<dbReference type="Pfam" id="PF24506">
    <property type="entry name" value="KNTC1_N"/>
    <property type="match status" value="2"/>
</dbReference>
<evidence type="ECO:0000259" key="3">
    <source>
        <dbReference type="Pfam" id="PF24515"/>
    </source>
</evidence>
<proteinExistence type="predicted"/>
<evidence type="ECO:0008006" key="8">
    <source>
        <dbReference type="Google" id="ProtNLM"/>
    </source>
</evidence>
<dbReference type="GO" id="GO:0005828">
    <property type="term" value="C:kinetochore microtubule"/>
    <property type="evidence" value="ECO:0007669"/>
    <property type="project" value="TreeGrafter"/>
</dbReference>
<dbReference type="Pfam" id="PF24515">
    <property type="entry name" value="ARM_KNTC1_3rd"/>
    <property type="match status" value="1"/>
</dbReference>
<dbReference type="GO" id="GO:1903394">
    <property type="term" value="P:protein localization to kinetochore involved in kinetochore assembly"/>
    <property type="evidence" value="ECO:0007669"/>
    <property type="project" value="TreeGrafter"/>
</dbReference>
<dbReference type="GO" id="GO:0031267">
    <property type="term" value="F:small GTPase binding"/>
    <property type="evidence" value="ECO:0007669"/>
    <property type="project" value="TreeGrafter"/>
</dbReference>
<evidence type="ECO:0000259" key="5">
    <source>
        <dbReference type="Pfam" id="PF24520"/>
    </source>
</evidence>
<evidence type="ECO:0000313" key="7">
    <source>
        <dbReference type="Proteomes" id="UP000322234"/>
    </source>
</evidence>
<feature type="domain" description="KNTC1 second ARM-repeats" evidence="4">
    <location>
        <begin position="694"/>
        <end position="858"/>
    </location>
</feature>
<feature type="domain" description="KNTC1 third ARM-repeats" evidence="3">
    <location>
        <begin position="1266"/>
        <end position="1475"/>
    </location>
</feature>
<name>A0A6B0R507_9CETA</name>
<dbReference type="InterPro" id="IPR055403">
    <property type="entry name" value="ARM_KNTC1_1st"/>
</dbReference>
<dbReference type="InterPro" id="IPR019527">
    <property type="entry name" value="RZZ-complex_KNTC1/ROD_C"/>
</dbReference>
<dbReference type="GO" id="GO:1990423">
    <property type="term" value="C:RZZ complex"/>
    <property type="evidence" value="ECO:0007669"/>
    <property type="project" value="TreeGrafter"/>
</dbReference>
<evidence type="ECO:0000259" key="2">
    <source>
        <dbReference type="Pfam" id="PF24506"/>
    </source>
</evidence>
<protein>
    <recommendedName>
        <fullName evidence="8">Kinetochore-associated protein 1</fullName>
    </recommendedName>
</protein>
<dbReference type="InterPro" id="IPR052802">
    <property type="entry name" value="KNTC1"/>
</dbReference>
<dbReference type="PANTHER" id="PTHR15688">
    <property type="entry name" value="KINETOCHORE-ASSOCIATED PROTEIN 1"/>
    <property type="match status" value="1"/>
</dbReference>
<evidence type="ECO:0000259" key="4">
    <source>
        <dbReference type="Pfam" id="PF24516"/>
    </source>
</evidence>
<dbReference type="EMBL" id="VBQZ03000021">
    <property type="protein sequence ID" value="MXQ84382.1"/>
    <property type="molecule type" value="Genomic_DNA"/>
</dbReference>
<dbReference type="GO" id="GO:0005737">
    <property type="term" value="C:cytoplasm"/>
    <property type="evidence" value="ECO:0007669"/>
    <property type="project" value="TreeGrafter"/>
</dbReference>
<evidence type="ECO:0000313" key="6">
    <source>
        <dbReference type="EMBL" id="MXQ84382.1"/>
    </source>
</evidence>
<dbReference type="Proteomes" id="UP000322234">
    <property type="component" value="Unassembled WGS sequence"/>
</dbReference>
<sequence length="2147" mass="244386">MWNDIELLTNDDTGSGYLSVGSGKEHGTALYQVDLLAKISSEKASLNPKIQACSLSDGFIIIADQSVILLDSICRSLQLHLTFGNWLDFILIDTYYMLLLTNNGLFCITNLQLVKIQQAIEKADFDTAKKLQGQIKSSCISTENYHTLGCLNLVAGDLASEIPVIIGGTGNCALSKWEPDSSRKGMTVKSVIDSEIIKGAKKFQLIDNLLFVLDTDNVLSLWDIYTLTPIWNWPVLHVEEFLLTTEAESPSSVTWQGITNLKLVALTTTTNKMKNLVVCSLPAMEILYSLEVSGISSLVQTGISTDTIYLLEGIFKNDPSLSEDSVSVLALRCLTEALPENRLSRLLHKHRFAEAESFAIQFGLDVELVYKVKSNDILEKLALSSLDTNEQTKWQKLVNEAKENLYKIQDDEFVMNYCLEAQWITYETTHEMLNYAKTRLLKKEDKTVLVYSDGLKEVLRAHAKLTTFYGAFGPEKFSGSSWIEFLNNEDDLKDIFLQLREGNLVCAQYLWLRHRANFESRFDVKMLENLLNSISTPISLQKLCPWLKNDVIPFVRKTVPEGQKILAKWLEQAARNLELTDKANWPENGLQLAEVFFTAENELGLASSWSWSSLDNQNMEEVCQLRTLVNNLRELITLHRKYNCKLALSDFEKEDTTTIVFRMFDKVLAPELIPSIFQKFIRVYMHEHDLQEEELLLLYIEDLLKRCSSKFTSLFDTAWEAKAMAVIGCLSDTDLIFDAVLKIMYAAVVPWSAAVEQLVKQHLEMDHPKVKLLQESYKLMEMKKLLRGYGIREVNLLNKEIMRVVRYILKQDVPSSLEDALKVAEAYMLPKDEIYSLRIIDLIDREQGEDCVLLLRSLPLAEAKKTAERVIIWARLALQEEPDTSNEDKAWRLSVAKTSVDILKILCNSQKDNLQKKDEWEETLKQFKTVASLQENFEVFLSFEDYSKSSLVAELREQHIKAHQVAQAKHKPWRPAEPRATEEQRLSAESKLHRQALTLQVSRQQLEAELTLRALSDGNVEAALRKCRDLFKYHCNTDTGQFLFLMCQKLCHMLASGVPMTVPVGLNLPSEIHDLACQAATICSPDFVLDALELCKYTLMAVELSRQCQMDDCGILTKTSFGTHKDPYEEWSYCDFFSEDGIVLESQMVLPVIYELISSLVPLAESKRYPLDSVSLPYCFTSEGDSLMLPVINSISALLQNLQESSQWELALKFVIGSFGACLQHSVSSFMNASLSEKLFEEAPLVKSRHVVMELKEKAVMFIRGNATTLLYKVFNCRLVDLDLALGYCTLLPQKEVFENLWKLTDKAWQNYDKILAISLVGSQLASLCQETETKFKFCELSTDARWGIRLSKLGISFQPVFRQHFLTKNDLIKALVKNIDMDTSIILEYCSTFQLDADAALQLFIETLLHNTNASQSQGDVSTGSTKQQRSKLLAKALEMVPLLTSTKDLVISLSGILHKLDPYDYEMIEVVLKVIERADEKITNININQALSLLKHLKSYRRISPPVDLEHQYMLEHVITLPSAAQTRLPFHLIFFGTAQSFWKILSTELSEESFPTLLLVSKLMKFSLDTLYVSTAKHVFEKKLKPKLLQLTQGKSSTLINKEIAKITQTIESYLLSIVNPEWAVAIAISLAQDVPEGSFKMSSLKFCLYLAERWLQNIPSQDETREKAEALLKKLHVQYRRSGTEAVLIAHKLNTAEYLRVIGKPVHLIVSLYEHPSINQRIQNSCGKDYPDIHTAAKEIAEVNEINLEKVWDMLLEKWLCPSAKPDETPSELFELQEDETLRRVLYLLLSRPVDYSSRMLFIFATSATTMLRMHQLTFAHRTRALQCLLYLADKETIESLFKKSIEEVKSYLKCITFLASFEALNIPITYELFCNSPKEGMIKGLWKNHSHEPMAVKLVTELCLEYKIYDLQLWNGLLQKLLGFNMIPYLRKVLTAISSIYPLWQVPYFGRAWQCVVQIPLLSASCPLSPSQLSDCCESLIAVLECPVSDDLDMIRVARQYVQLELPAFALACLMLMPHSEKRHQEIKNFLSSCDPQIILQQLEEHMNTGQLAGFSHQIRSLVLKNIIDKKEFGILAKTKYFPVLKSHMMNTNNITELVNYLADELSLDDASVFITEYYKHCGKPIPPGTTPCETLKMFNGS</sequence>
<evidence type="ECO:0000259" key="1">
    <source>
        <dbReference type="Pfam" id="PF10493"/>
    </source>
</evidence>
<dbReference type="InterPro" id="IPR055404">
    <property type="entry name" value="ARM_KNTC1_2nd"/>
</dbReference>
<accession>A0A6B0R507</accession>
<dbReference type="Pfam" id="PF24520">
    <property type="entry name" value="ARM_KNTC1_1st"/>
    <property type="match status" value="1"/>
</dbReference>
<dbReference type="GO" id="GO:0007094">
    <property type="term" value="P:mitotic spindle assembly checkpoint signaling"/>
    <property type="evidence" value="ECO:0007669"/>
    <property type="project" value="TreeGrafter"/>
</dbReference>
<reference evidence="6" key="1">
    <citation type="submission" date="2019-10" db="EMBL/GenBank/DDBJ databases">
        <title>The sequence and de novo assembly of the wild yak genome.</title>
        <authorList>
            <person name="Liu Y."/>
        </authorList>
    </citation>
    <scope>NUCLEOTIDE SEQUENCE [LARGE SCALE GENOMIC DNA]</scope>
    <source>
        <strain evidence="6">WY2019</strain>
    </source>
</reference>
<comment type="caution">
    <text evidence="6">The sequence shown here is derived from an EMBL/GenBank/DDBJ whole genome shotgun (WGS) entry which is preliminary data.</text>
</comment>
<organism evidence="6 7">
    <name type="scientific">Bos mutus</name>
    <name type="common">wild yak</name>
    <dbReference type="NCBI Taxonomy" id="72004"/>
    <lineage>
        <taxon>Eukaryota</taxon>
        <taxon>Metazoa</taxon>
        <taxon>Chordata</taxon>
        <taxon>Craniata</taxon>
        <taxon>Vertebrata</taxon>
        <taxon>Euteleostomi</taxon>
        <taxon>Mammalia</taxon>
        <taxon>Eutheria</taxon>
        <taxon>Laurasiatheria</taxon>
        <taxon>Artiodactyla</taxon>
        <taxon>Ruminantia</taxon>
        <taxon>Pecora</taxon>
        <taxon>Bovidae</taxon>
        <taxon>Bovinae</taxon>
        <taxon>Bos</taxon>
    </lineage>
</organism>
<dbReference type="Pfam" id="PF24516">
    <property type="entry name" value="ARM_KNTC1_2nd"/>
    <property type="match status" value="1"/>
</dbReference>
<feature type="domain" description="KNTC1 N-terminal" evidence="2">
    <location>
        <begin position="18"/>
        <end position="89"/>
    </location>
</feature>
<feature type="domain" description="KNTC1 first ARM-repeats" evidence="5">
    <location>
        <begin position="345"/>
        <end position="590"/>
    </location>
</feature>
<dbReference type="Pfam" id="PF10493">
    <property type="entry name" value="Rod_C"/>
    <property type="match status" value="1"/>
</dbReference>
<gene>
    <name evidence="6" type="ORF">E5288_WYG020669</name>
</gene>
<dbReference type="GO" id="GO:0000070">
    <property type="term" value="P:mitotic sister chromatid segregation"/>
    <property type="evidence" value="ECO:0007669"/>
    <property type="project" value="TreeGrafter"/>
</dbReference>
<feature type="domain" description="RZZ complex subunit KNTC1/ROD C-terminal" evidence="1">
    <location>
        <begin position="1521"/>
        <end position="2069"/>
    </location>
</feature>
<dbReference type="InterPro" id="IPR055405">
    <property type="entry name" value="ARM_KNTC1_3rd"/>
</dbReference>
<feature type="domain" description="KNTC1 N-terminal" evidence="2">
    <location>
        <begin position="93"/>
        <end position="336"/>
    </location>
</feature>
<dbReference type="InterPro" id="IPR055402">
    <property type="entry name" value="KNTC1_N"/>
</dbReference>